<proteinExistence type="predicted"/>
<evidence type="ECO:0000256" key="2">
    <source>
        <dbReference type="SAM" id="MobiDB-lite"/>
    </source>
</evidence>
<feature type="region of interest" description="Disordered" evidence="2">
    <location>
        <begin position="134"/>
        <end position="163"/>
    </location>
</feature>
<evidence type="ECO:0000313" key="4">
    <source>
        <dbReference type="Proteomes" id="UP000266841"/>
    </source>
</evidence>
<accession>K0T435</accession>
<evidence type="ECO:0000256" key="1">
    <source>
        <dbReference type="SAM" id="Coils"/>
    </source>
</evidence>
<keyword evidence="4" id="KW-1185">Reference proteome</keyword>
<evidence type="ECO:0000313" key="3">
    <source>
        <dbReference type="EMBL" id="EJK71904.1"/>
    </source>
</evidence>
<sequence length="245" mass="28460">VRYSIETLNKNMLEQHTQMRRELQSRHEEMTNNINQEQLGANVKKTKVSRLCRRILNIDGNSDDRRRRLNKAEDVDDEYLPFTLDAEWKEDSVIGKQSRILLEVDGLEELGEEEKKREAQIIDDLAAIKEALKLLSPPTTGPPKQTNRGKGGKKKKSGKVEDEENLFSRVVEDEYEESGQDRLLQNSLSEQMEMIQLELEAQNEKVDTKIEMIHQELEAQNEMIGKLEDLMVRLLDATQQEQKQE</sequence>
<dbReference type="EMBL" id="AGNL01006617">
    <property type="protein sequence ID" value="EJK71904.1"/>
    <property type="molecule type" value="Genomic_DNA"/>
</dbReference>
<organism evidence="3 4">
    <name type="scientific">Thalassiosira oceanica</name>
    <name type="common">Marine diatom</name>
    <dbReference type="NCBI Taxonomy" id="159749"/>
    <lineage>
        <taxon>Eukaryota</taxon>
        <taxon>Sar</taxon>
        <taxon>Stramenopiles</taxon>
        <taxon>Ochrophyta</taxon>
        <taxon>Bacillariophyta</taxon>
        <taxon>Coscinodiscophyceae</taxon>
        <taxon>Thalassiosirophycidae</taxon>
        <taxon>Thalassiosirales</taxon>
        <taxon>Thalassiosiraceae</taxon>
        <taxon>Thalassiosira</taxon>
    </lineage>
</organism>
<dbReference type="Proteomes" id="UP000266841">
    <property type="component" value="Unassembled WGS sequence"/>
</dbReference>
<keyword evidence="1" id="KW-0175">Coiled coil</keyword>
<dbReference type="AlphaFoldDB" id="K0T435"/>
<feature type="coiled-coil region" evidence="1">
    <location>
        <begin position="13"/>
        <end position="40"/>
    </location>
</feature>
<feature type="coiled-coil region" evidence="1">
    <location>
        <begin position="185"/>
        <end position="230"/>
    </location>
</feature>
<name>K0T435_THAOC</name>
<comment type="caution">
    <text evidence="3">The sequence shown here is derived from an EMBL/GenBank/DDBJ whole genome shotgun (WGS) entry which is preliminary data.</text>
</comment>
<feature type="non-terminal residue" evidence="3">
    <location>
        <position position="1"/>
    </location>
</feature>
<reference evidence="3 4" key="1">
    <citation type="journal article" date="2012" name="Genome Biol.">
        <title>Genome and low-iron response of an oceanic diatom adapted to chronic iron limitation.</title>
        <authorList>
            <person name="Lommer M."/>
            <person name="Specht M."/>
            <person name="Roy A.S."/>
            <person name="Kraemer L."/>
            <person name="Andreson R."/>
            <person name="Gutowska M.A."/>
            <person name="Wolf J."/>
            <person name="Bergner S.V."/>
            <person name="Schilhabel M.B."/>
            <person name="Klostermeier U.C."/>
            <person name="Beiko R.G."/>
            <person name="Rosenstiel P."/>
            <person name="Hippler M."/>
            <person name="Laroche J."/>
        </authorList>
    </citation>
    <scope>NUCLEOTIDE SEQUENCE [LARGE SCALE GENOMIC DNA]</scope>
    <source>
        <strain evidence="3 4">CCMP1005</strain>
    </source>
</reference>
<gene>
    <name evidence="3" type="ORF">THAOC_06612</name>
</gene>
<protein>
    <submittedName>
        <fullName evidence="3">Uncharacterized protein</fullName>
    </submittedName>
</protein>